<reference evidence="1 2" key="1">
    <citation type="submission" date="2015-09" db="EMBL/GenBank/DDBJ databases">
        <title>Genome sequence of the marine flavobacterium Croceitalea dokdonensis DOKDO 023 that contains proton- and sodium-pumping rhodopsins.</title>
        <authorList>
            <person name="Kwon S.-K."/>
            <person name="Lee H.K."/>
            <person name="Kwak M.-J."/>
            <person name="Kim J.F."/>
        </authorList>
    </citation>
    <scope>NUCLEOTIDE SEQUENCE [LARGE SCALE GENOMIC DNA]</scope>
    <source>
        <strain evidence="1 2">DOKDO 023</strain>
    </source>
</reference>
<dbReference type="Proteomes" id="UP000050280">
    <property type="component" value="Unassembled WGS sequence"/>
</dbReference>
<accession>A0A0P7AVE5</accession>
<dbReference type="EMBL" id="LDJX01000002">
    <property type="protein sequence ID" value="KPM32566.1"/>
    <property type="molecule type" value="Genomic_DNA"/>
</dbReference>
<proteinExistence type="predicted"/>
<sequence length="42" mass="4973">MTHKFLGAIRYRFCFVRMQCAVPYGYNLIHNLFFKDMGINGV</sequence>
<organism evidence="1 2">
    <name type="scientific">Croceitalea dokdonensis DOKDO 023</name>
    <dbReference type="NCBI Taxonomy" id="1300341"/>
    <lineage>
        <taxon>Bacteria</taxon>
        <taxon>Pseudomonadati</taxon>
        <taxon>Bacteroidota</taxon>
        <taxon>Flavobacteriia</taxon>
        <taxon>Flavobacteriales</taxon>
        <taxon>Flavobacteriaceae</taxon>
        <taxon>Croceitalea</taxon>
    </lineage>
</organism>
<comment type="caution">
    <text evidence="1">The sequence shown here is derived from an EMBL/GenBank/DDBJ whole genome shotgun (WGS) entry which is preliminary data.</text>
</comment>
<evidence type="ECO:0000313" key="2">
    <source>
        <dbReference type="Proteomes" id="UP000050280"/>
    </source>
</evidence>
<dbReference type="AlphaFoldDB" id="A0A0P7AVE5"/>
<evidence type="ECO:0000313" key="1">
    <source>
        <dbReference type="EMBL" id="KPM32566.1"/>
    </source>
</evidence>
<protein>
    <submittedName>
        <fullName evidence="1">Uncharacterized protein</fullName>
    </submittedName>
</protein>
<keyword evidence="2" id="KW-1185">Reference proteome</keyword>
<gene>
    <name evidence="1" type="ORF">I595_984</name>
</gene>
<name>A0A0P7AVE5_9FLAO</name>